<accession>A0A2T4YMF3</accession>
<dbReference type="InterPro" id="IPR037066">
    <property type="entry name" value="Plug_dom_sf"/>
</dbReference>
<organism evidence="7 8">
    <name type="scientific">Sphingomonas aerolata</name>
    <dbReference type="NCBI Taxonomy" id="185951"/>
    <lineage>
        <taxon>Bacteria</taxon>
        <taxon>Pseudomonadati</taxon>
        <taxon>Pseudomonadota</taxon>
        <taxon>Alphaproteobacteria</taxon>
        <taxon>Sphingomonadales</taxon>
        <taxon>Sphingomonadaceae</taxon>
        <taxon>Sphingomonas</taxon>
    </lineage>
</organism>
<evidence type="ECO:0000256" key="3">
    <source>
        <dbReference type="ARBA" id="ARBA00023237"/>
    </source>
</evidence>
<dbReference type="InterPro" id="IPR012910">
    <property type="entry name" value="Plug_dom"/>
</dbReference>
<evidence type="ECO:0000313" key="7">
    <source>
        <dbReference type="EMBL" id="PTM44589.1"/>
    </source>
</evidence>
<feature type="region of interest" description="Disordered" evidence="4">
    <location>
        <begin position="43"/>
        <end position="80"/>
    </location>
</feature>
<feature type="domain" description="TonB-dependent receptor plug" evidence="6">
    <location>
        <begin position="100"/>
        <end position="199"/>
    </location>
</feature>
<dbReference type="EMBL" id="PZZN01000003">
    <property type="protein sequence ID" value="PTM44589.1"/>
    <property type="molecule type" value="Genomic_DNA"/>
</dbReference>
<dbReference type="SUPFAM" id="SSF56935">
    <property type="entry name" value="Porins"/>
    <property type="match status" value="1"/>
</dbReference>
<dbReference type="RefSeq" id="WP_107933258.1">
    <property type="nucleotide sequence ID" value="NZ_PZZN01000003.1"/>
</dbReference>
<dbReference type="NCBIfam" id="TIGR01782">
    <property type="entry name" value="TonB-Xanth-Caul"/>
    <property type="match status" value="1"/>
</dbReference>
<feature type="signal peptide" evidence="5">
    <location>
        <begin position="1"/>
        <end position="26"/>
    </location>
</feature>
<feature type="compositionally biased region" description="Polar residues" evidence="4">
    <location>
        <begin position="63"/>
        <end position="72"/>
    </location>
</feature>
<dbReference type="Proteomes" id="UP000240996">
    <property type="component" value="Unassembled WGS sequence"/>
</dbReference>
<dbReference type="Gene3D" id="2.170.130.10">
    <property type="entry name" value="TonB-dependent receptor, plug domain"/>
    <property type="match status" value="1"/>
</dbReference>
<dbReference type="InterPro" id="IPR010104">
    <property type="entry name" value="TonB_rcpt_bac"/>
</dbReference>
<dbReference type="InterPro" id="IPR036942">
    <property type="entry name" value="Beta-barrel_TonB_sf"/>
</dbReference>
<feature type="chain" id="PRO_5015769026" evidence="5">
    <location>
        <begin position="27"/>
        <end position="945"/>
    </location>
</feature>
<evidence type="ECO:0000256" key="5">
    <source>
        <dbReference type="SAM" id="SignalP"/>
    </source>
</evidence>
<evidence type="ECO:0000256" key="4">
    <source>
        <dbReference type="SAM" id="MobiDB-lite"/>
    </source>
</evidence>
<gene>
    <name evidence="7" type="ORF">C8J24_2796</name>
</gene>
<comment type="caution">
    <text evidence="7">The sequence shown here is derived from an EMBL/GenBank/DDBJ whole genome shotgun (WGS) entry which is preliminary data.</text>
</comment>
<dbReference type="AlphaFoldDB" id="A0A2T4YMF3"/>
<evidence type="ECO:0000256" key="2">
    <source>
        <dbReference type="ARBA" id="ARBA00023136"/>
    </source>
</evidence>
<keyword evidence="5" id="KW-0732">Signal</keyword>
<protein>
    <submittedName>
        <fullName evidence="7">TonB-dependent receptor</fullName>
    </submittedName>
</protein>
<proteinExistence type="predicted"/>
<dbReference type="PANTHER" id="PTHR40980">
    <property type="entry name" value="PLUG DOMAIN-CONTAINING PROTEIN"/>
    <property type="match status" value="1"/>
</dbReference>
<dbReference type="Gene3D" id="2.40.170.20">
    <property type="entry name" value="TonB-dependent receptor, beta-barrel domain"/>
    <property type="match status" value="1"/>
</dbReference>
<feature type="compositionally biased region" description="Polar residues" evidence="4">
    <location>
        <begin position="48"/>
        <end position="57"/>
    </location>
</feature>
<dbReference type="Pfam" id="PF07715">
    <property type="entry name" value="Plug"/>
    <property type="match status" value="1"/>
</dbReference>
<keyword evidence="2" id="KW-0472">Membrane</keyword>
<reference evidence="7 8" key="1">
    <citation type="submission" date="2018-04" db="EMBL/GenBank/DDBJ databases">
        <title>Genomic Encyclopedia of Type Strains, Phase III (KMG-III): the genomes of soil and plant-associated and newly described type strains.</title>
        <authorList>
            <person name="Whitman W."/>
        </authorList>
    </citation>
    <scope>NUCLEOTIDE SEQUENCE [LARGE SCALE GENOMIC DNA]</scope>
    <source>
        <strain evidence="7 8">NW12</strain>
    </source>
</reference>
<keyword evidence="8" id="KW-1185">Reference proteome</keyword>
<keyword evidence="3" id="KW-0998">Cell outer membrane</keyword>
<evidence type="ECO:0000313" key="8">
    <source>
        <dbReference type="Proteomes" id="UP000240996"/>
    </source>
</evidence>
<sequence length="945" mass="100527">MTTSKRFPASAAHHLFTLSASGTALAVALFAASVADAQVATDPAPASADNTVSSAPSTPAPTVATQDATAPSSGPAAESSDDIVVTGFRASLRSSIAVKRNLDVVAEIVSAEDIGRLPDVSIAESLARLPGVTSQRTGGQASAINIRGLSQDLVSATLNGREQVATSGNRVIEFDQYPSELINQAAVYKSPKASQIEGGVAGKVELSTARPLSIPGKTLVSVNVRGVYNDRAGQNPDASEFGYRGSASIQTKLLDDTLGLAVGYARLKQANVATRFVGYDYTATGQNGSPAIRDLDGNGRADAIGYGFEAVQSGGNETRDGVLGSIQYEPTDTFRVLLDGYYSRFKSDVFRRGIRVENLQQTSSNLTDPTVIGNTIVGGNASGIRTRTIQQNENRLDKLYTFGGNVQKDIGQLTLTADGSYSRASSFFNNSGLDDNGNTTATPTTLSYKLDGLNVGSFSTNANYTDPAANAFEGFYIVPQKDTDRLYAFAGSALLKIDGPFLKSFEVGGRYGNRKAERTITSFNAFSFAAPVTLTSSNSTTAGFKGKFSSFPDFIVADIGSIFDSQLGPDRVVDQTQAFTQDQSFTIDEKTYAGYGQLNFDTIAGSLPFKGNIGLRVVHTDQSSSSTISDGGTGRYLNTRGRKFTDWLPQANFILGLTENDQARLSLSRQISRPRFFDFRNSISTNLVSIGGTAARLDGSGGNPALQPFRANQFDATYEHYFGNSGSLVLGAFYKDVRSFVIGGVIPNYDFAANGISTPPLAGTGFTSVVTTGNLFAPINGNGGYVYGFEGAITKTFDFLPAPFDGLGAVLNISYNQSDVSITNAISGNTLSLSLPGLSKIVSNPTLFYEKNGFQTRVSMRYRSKFVAPQFGLSEQIVTNAAETVFDAQMSYEFPQGSPLAGMTLLAQANNLTDQPTRSYFGQTAQTGTLQYFGRQFYLGASFRF</sequence>
<dbReference type="PANTHER" id="PTHR40980:SF3">
    <property type="entry name" value="TONB-DEPENDENT RECEPTOR-LIKE BETA-BARREL DOMAIN-CONTAINING PROTEIN"/>
    <property type="match status" value="1"/>
</dbReference>
<dbReference type="GO" id="GO:0009279">
    <property type="term" value="C:cell outer membrane"/>
    <property type="evidence" value="ECO:0007669"/>
    <property type="project" value="UniProtKB-SubCell"/>
</dbReference>
<comment type="subcellular location">
    <subcellularLocation>
        <location evidence="1">Cell outer membrane</location>
    </subcellularLocation>
</comment>
<evidence type="ECO:0000259" key="6">
    <source>
        <dbReference type="Pfam" id="PF07715"/>
    </source>
</evidence>
<name>A0A2T4YMF3_9SPHN</name>
<evidence type="ECO:0000256" key="1">
    <source>
        <dbReference type="ARBA" id="ARBA00004442"/>
    </source>
</evidence>
<keyword evidence="7" id="KW-0675">Receptor</keyword>